<evidence type="ECO:0000256" key="2">
    <source>
        <dbReference type="ARBA" id="ARBA00022475"/>
    </source>
</evidence>
<feature type="transmembrane region" description="Helical" evidence="6">
    <location>
        <begin position="84"/>
        <end position="105"/>
    </location>
</feature>
<feature type="transmembrane region" description="Helical" evidence="6">
    <location>
        <begin position="146"/>
        <end position="163"/>
    </location>
</feature>
<evidence type="ECO:0000256" key="6">
    <source>
        <dbReference type="SAM" id="Phobius"/>
    </source>
</evidence>
<dbReference type="InterPro" id="IPR001123">
    <property type="entry name" value="LeuE-type"/>
</dbReference>
<evidence type="ECO:0000256" key="5">
    <source>
        <dbReference type="ARBA" id="ARBA00023136"/>
    </source>
</evidence>
<keyword evidence="8" id="KW-1185">Reference proteome</keyword>
<name>A0A438AKA1_9RHOB</name>
<dbReference type="OrthoDB" id="9804822at2"/>
<dbReference type="PANTHER" id="PTHR30086:SF20">
    <property type="entry name" value="ARGININE EXPORTER PROTEIN ARGO-RELATED"/>
    <property type="match status" value="1"/>
</dbReference>
<proteinExistence type="predicted"/>
<feature type="transmembrane region" description="Helical" evidence="6">
    <location>
        <begin position="50"/>
        <end position="78"/>
    </location>
</feature>
<keyword evidence="4 6" id="KW-1133">Transmembrane helix</keyword>
<protein>
    <submittedName>
        <fullName evidence="7">LysE family translocator</fullName>
    </submittedName>
</protein>
<comment type="subcellular location">
    <subcellularLocation>
        <location evidence="1">Cell membrane</location>
        <topology evidence="1">Multi-pass membrane protein</topology>
    </subcellularLocation>
</comment>
<organism evidence="7 8">
    <name type="scientific">Mesobaculum littorinae</name>
    <dbReference type="NCBI Taxonomy" id="2486419"/>
    <lineage>
        <taxon>Bacteria</taxon>
        <taxon>Pseudomonadati</taxon>
        <taxon>Pseudomonadota</taxon>
        <taxon>Alphaproteobacteria</taxon>
        <taxon>Rhodobacterales</taxon>
        <taxon>Roseobacteraceae</taxon>
        <taxon>Mesobaculum</taxon>
    </lineage>
</organism>
<keyword evidence="2" id="KW-1003">Cell membrane</keyword>
<dbReference type="EMBL" id="RQXX01000002">
    <property type="protein sequence ID" value="RVV99045.1"/>
    <property type="molecule type" value="Genomic_DNA"/>
</dbReference>
<keyword evidence="3 6" id="KW-0812">Transmembrane</keyword>
<evidence type="ECO:0000256" key="1">
    <source>
        <dbReference type="ARBA" id="ARBA00004651"/>
    </source>
</evidence>
<dbReference type="PANTHER" id="PTHR30086">
    <property type="entry name" value="ARGININE EXPORTER PROTEIN ARGO"/>
    <property type="match status" value="1"/>
</dbReference>
<gene>
    <name evidence="7" type="ORF">EKE94_09235</name>
</gene>
<keyword evidence="5 6" id="KW-0472">Membrane</keyword>
<reference evidence="7 8" key="1">
    <citation type="submission" date="2018-11" db="EMBL/GenBank/DDBJ databases">
        <title>Mesobaculum littorinae gen. nov., sp. nov., isolated from Littorina scabra that represents a novel genus of the order Rhodobacteraceae.</title>
        <authorList>
            <person name="Li F."/>
        </authorList>
    </citation>
    <scope>NUCLEOTIDE SEQUENCE [LARGE SCALE GENOMIC DNA]</scope>
    <source>
        <strain evidence="7 8">M0103</strain>
    </source>
</reference>
<evidence type="ECO:0000256" key="3">
    <source>
        <dbReference type="ARBA" id="ARBA00022692"/>
    </source>
</evidence>
<comment type="caution">
    <text evidence="7">The sequence shown here is derived from an EMBL/GenBank/DDBJ whole genome shotgun (WGS) entry which is preliminary data.</text>
</comment>
<dbReference type="GO" id="GO:0015171">
    <property type="term" value="F:amino acid transmembrane transporter activity"/>
    <property type="evidence" value="ECO:0007669"/>
    <property type="project" value="TreeGrafter"/>
</dbReference>
<dbReference type="AlphaFoldDB" id="A0A438AKA1"/>
<evidence type="ECO:0000313" key="8">
    <source>
        <dbReference type="Proteomes" id="UP000285908"/>
    </source>
</evidence>
<dbReference type="Proteomes" id="UP000285908">
    <property type="component" value="Unassembled WGS sequence"/>
</dbReference>
<feature type="transmembrane region" description="Helical" evidence="6">
    <location>
        <begin position="16"/>
        <end position="38"/>
    </location>
</feature>
<dbReference type="GO" id="GO:0005886">
    <property type="term" value="C:plasma membrane"/>
    <property type="evidence" value="ECO:0007669"/>
    <property type="project" value="UniProtKB-SubCell"/>
</dbReference>
<accession>A0A438AKA1</accession>
<evidence type="ECO:0000313" key="7">
    <source>
        <dbReference type="EMBL" id="RVV99045.1"/>
    </source>
</evidence>
<feature type="transmembrane region" description="Helical" evidence="6">
    <location>
        <begin position="169"/>
        <end position="194"/>
    </location>
</feature>
<evidence type="ECO:0000256" key="4">
    <source>
        <dbReference type="ARBA" id="ARBA00022989"/>
    </source>
</evidence>
<sequence length="232" mass="24800">MSRVDNGDFQMDLGTLALFALTEFLLSLTPGPAVLLVVGLSMRQGFRIGFMATLGILSTNAVFFSLSALGVGALILASATLFTIVKWIGAAYLVYLGIGMIAPLAKRLWRERSLDRGLNLSEARAAAPQVRQTAVRSFWQGFSLQASNPGNIAFFVAILPQFVSPEGSVVLQLVVLGFTSVLLELPVLVFYGLASALSARLMRERIIEWIEALGGGILVALAGSLARLQRGS</sequence>
<dbReference type="PIRSF" id="PIRSF006324">
    <property type="entry name" value="LeuE"/>
    <property type="match status" value="1"/>
</dbReference>
<dbReference type="Pfam" id="PF01810">
    <property type="entry name" value="LysE"/>
    <property type="match status" value="1"/>
</dbReference>